<accession>A0A127PEK2</accession>
<organism evidence="1">
    <name type="scientific">Collimonas fungivorans</name>
    <dbReference type="NCBI Taxonomy" id="158899"/>
    <lineage>
        <taxon>Bacteria</taxon>
        <taxon>Pseudomonadati</taxon>
        <taxon>Pseudomonadota</taxon>
        <taxon>Betaproteobacteria</taxon>
        <taxon>Burkholderiales</taxon>
        <taxon>Oxalobacteraceae</taxon>
        <taxon>Collimonas</taxon>
    </lineage>
</organism>
<gene>
    <name evidence="1" type="ORF">CFter6_3203</name>
</gene>
<dbReference type="AlphaFoldDB" id="A0A127PEK2"/>
<sequence>MKNKKRRRELQSQTALDLEIFRVGTGDSTILTAQAAYSPNNCPARNN</sequence>
<protein>
    <submittedName>
        <fullName evidence="1">Uncharacterized protein</fullName>
    </submittedName>
</protein>
<dbReference type="Proteomes" id="UP000072421">
    <property type="component" value="Chromosome"/>
</dbReference>
<dbReference type="PATRIC" id="fig|158899.10.peg.3187"/>
<evidence type="ECO:0000313" key="2">
    <source>
        <dbReference type="Proteomes" id="UP000072421"/>
    </source>
</evidence>
<proteinExistence type="predicted"/>
<evidence type="ECO:0000313" key="1">
    <source>
        <dbReference type="EMBL" id="AMO95851.1"/>
    </source>
</evidence>
<reference evidence="1 2" key="1">
    <citation type="submission" date="2015-11" db="EMBL/GenBank/DDBJ databases">
        <title>Exploring the genomic traits of fungus-feeding bacterial genus Collimonas.</title>
        <authorList>
            <person name="Song C."/>
            <person name="Schmidt R."/>
            <person name="de Jager V."/>
            <person name="Krzyzanowska D."/>
            <person name="Jongedijk E."/>
            <person name="Cankar K."/>
            <person name="Beekwilder J."/>
            <person name="van Veen A."/>
            <person name="de Boer W."/>
            <person name="van Veen J.A."/>
            <person name="Garbeva P."/>
        </authorList>
    </citation>
    <scope>NUCLEOTIDE SEQUENCE [LARGE SCALE GENOMIC DNA]</scope>
    <source>
        <strain evidence="1 2">Ter6</strain>
    </source>
</reference>
<name>A0A127PEK2_9BURK</name>
<dbReference type="EMBL" id="CP013232">
    <property type="protein sequence ID" value="AMO95851.1"/>
    <property type="molecule type" value="Genomic_DNA"/>
</dbReference>